<evidence type="ECO:0000313" key="1">
    <source>
        <dbReference type="EMBL" id="ACF29491.1"/>
    </source>
</evidence>
<dbReference type="HOGENOM" id="CLU_3202397_0_0_4"/>
<sequence length="45" mass="5241">MVFESVVKNLHCNKITKIYIEICAVQFMNRLTVIGRRGGCVRMRL</sequence>
<reference evidence="1 2" key="1">
    <citation type="journal article" date="2008" name="J. Bacteriol.">
        <title>Complete genome sequence of Neisseria gonorrhoeae NCCP11945.</title>
        <authorList>
            <person name="Chung G.T."/>
            <person name="Yoo J.S."/>
            <person name="Oh H.B."/>
            <person name="Lee Y.S."/>
            <person name="Cha S.H."/>
            <person name="Kim S.J."/>
            <person name="Yoo C.K."/>
        </authorList>
    </citation>
    <scope>NUCLEOTIDE SEQUENCE [LARGE SCALE GENOMIC DNA]</scope>
    <source>
        <strain evidence="1 2">NCCP11945</strain>
    </source>
</reference>
<dbReference type="EMBL" id="CP001050">
    <property type="protein sequence ID" value="ACF29491.1"/>
    <property type="molecule type" value="Genomic_DNA"/>
</dbReference>
<dbReference type="Proteomes" id="UP000002564">
    <property type="component" value="Chromosome"/>
</dbReference>
<dbReference type="KEGG" id="ngk:NGK_0810"/>
<proteinExistence type="predicted"/>
<name>B4RL00_NEIG2</name>
<protein>
    <submittedName>
        <fullName evidence="1">Uncharacterized protein</fullName>
    </submittedName>
</protein>
<dbReference type="AlphaFoldDB" id="B4RL00"/>
<evidence type="ECO:0000313" key="2">
    <source>
        <dbReference type="Proteomes" id="UP000002564"/>
    </source>
</evidence>
<gene>
    <name evidence="1" type="ordered locus">NGK_0810</name>
</gene>
<organism evidence="1 2">
    <name type="scientific">Neisseria gonorrhoeae (strain NCCP11945)</name>
    <dbReference type="NCBI Taxonomy" id="521006"/>
    <lineage>
        <taxon>Bacteria</taxon>
        <taxon>Pseudomonadati</taxon>
        <taxon>Pseudomonadota</taxon>
        <taxon>Betaproteobacteria</taxon>
        <taxon>Neisseriales</taxon>
        <taxon>Neisseriaceae</taxon>
        <taxon>Neisseria</taxon>
    </lineage>
</organism>
<accession>B4RL00</accession>